<dbReference type="AlphaFoldDB" id="A0A0F8ZLA3"/>
<accession>A0A0F8ZLA3</accession>
<name>A0A0F8ZLA3_9ZZZZ</name>
<reference evidence="2" key="1">
    <citation type="journal article" date="2015" name="Nature">
        <title>Complex archaea that bridge the gap between prokaryotes and eukaryotes.</title>
        <authorList>
            <person name="Spang A."/>
            <person name="Saw J.H."/>
            <person name="Jorgensen S.L."/>
            <person name="Zaremba-Niedzwiedzka K."/>
            <person name="Martijn J."/>
            <person name="Lind A.E."/>
            <person name="van Eijk R."/>
            <person name="Schleper C."/>
            <person name="Guy L."/>
            <person name="Ettema T.J."/>
        </authorList>
    </citation>
    <scope>NUCLEOTIDE SEQUENCE</scope>
</reference>
<dbReference type="EMBL" id="LAZR01062829">
    <property type="protein sequence ID" value="KKK60721.1"/>
    <property type="molecule type" value="Genomic_DNA"/>
</dbReference>
<keyword evidence="1" id="KW-0812">Transmembrane</keyword>
<evidence type="ECO:0000313" key="2">
    <source>
        <dbReference type="EMBL" id="KKK60721.1"/>
    </source>
</evidence>
<proteinExistence type="predicted"/>
<keyword evidence="1" id="KW-1133">Transmembrane helix</keyword>
<keyword evidence="1" id="KW-0472">Membrane</keyword>
<comment type="caution">
    <text evidence="2">The sequence shown here is derived from an EMBL/GenBank/DDBJ whole genome shotgun (WGS) entry which is preliminary data.</text>
</comment>
<sequence>MMMPMMIRPDEVTRSGIIQPYNVVTQSPVTAARHEIDPFIRAIRPQGSLVLQDQQLQGPFGFGIVSPEVLRTLGALGQEDAVPPEMTELLRLQQAAAAIEEERKKIGRQRWYWAAGAAVLGIGAGLLIGKLT</sequence>
<protein>
    <submittedName>
        <fullName evidence="2">Uncharacterized protein</fullName>
    </submittedName>
</protein>
<gene>
    <name evidence="2" type="ORF">LCGC14_3021540</name>
</gene>
<feature type="transmembrane region" description="Helical" evidence="1">
    <location>
        <begin position="111"/>
        <end position="129"/>
    </location>
</feature>
<evidence type="ECO:0000256" key="1">
    <source>
        <dbReference type="SAM" id="Phobius"/>
    </source>
</evidence>
<organism evidence="2">
    <name type="scientific">marine sediment metagenome</name>
    <dbReference type="NCBI Taxonomy" id="412755"/>
    <lineage>
        <taxon>unclassified sequences</taxon>
        <taxon>metagenomes</taxon>
        <taxon>ecological metagenomes</taxon>
    </lineage>
</organism>